<proteinExistence type="predicted"/>
<dbReference type="InterPro" id="IPR036526">
    <property type="entry name" value="C-N_Hydrolase_sf"/>
</dbReference>
<dbReference type="SUPFAM" id="SSF56317">
    <property type="entry name" value="Carbon-nitrogen hydrolase"/>
    <property type="match status" value="1"/>
</dbReference>
<protein>
    <submittedName>
        <fullName evidence="3">Carbon-nitrogen hydrolase family protein</fullName>
    </submittedName>
</protein>
<feature type="domain" description="CN hydrolase" evidence="2">
    <location>
        <begin position="1"/>
        <end position="244"/>
    </location>
</feature>
<dbReference type="GO" id="GO:0016811">
    <property type="term" value="F:hydrolase activity, acting on carbon-nitrogen (but not peptide) bonds, in linear amides"/>
    <property type="evidence" value="ECO:0007669"/>
    <property type="project" value="TreeGrafter"/>
</dbReference>
<reference evidence="3 4" key="1">
    <citation type="submission" date="2019-04" db="EMBL/GenBank/DDBJ databases">
        <title>Genome Announcement To Ensure Probiotic Safety of Bifidobacterium longum subsp infantis UBBI-01.</title>
        <authorList>
            <person name="Sulthana A."/>
            <person name="Lakshmi S.G."/>
            <person name="Madempudi R.S."/>
        </authorList>
    </citation>
    <scope>NUCLEOTIDE SEQUENCE [LARGE SCALE GENOMIC DNA]</scope>
    <source>
        <strain evidence="3 4">UBBI-01</strain>
    </source>
</reference>
<dbReference type="EMBL" id="SSWL01000007">
    <property type="protein sequence ID" value="THJ29561.1"/>
    <property type="molecule type" value="Genomic_DNA"/>
</dbReference>
<dbReference type="Gene3D" id="3.60.110.10">
    <property type="entry name" value="Carbon-nitrogen hydrolase"/>
    <property type="match status" value="1"/>
</dbReference>
<evidence type="ECO:0000259" key="2">
    <source>
        <dbReference type="PROSITE" id="PS50263"/>
    </source>
</evidence>
<organism evidence="3 4">
    <name type="scientific">Bifidobacterium longum subsp. infantis</name>
    <dbReference type="NCBI Taxonomy" id="1682"/>
    <lineage>
        <taxon>Bacteria</taxon>
        <taxon>Bacillati</taxon>
        <taxon>Actinomycetota</taxon>
        <taxon>Actinomycetes</taxon>
        <taxon>Bifidobacteriales</taxon>
        <taxon>Bifidobacteriaceae</taxon>
        <taxon>Bifidobacterium</taxon>
    </lineage>
</organism>
<evidence type="ECO:0000313" key="4">
    <source>
        <dbReference type="Proteomes" id="UP000306697"/>
    </source>
</evidence>
<evidence type="ECO:0000256" key="1">
    <source>
        <dbReference type="ARBA" id="ARBA00022801"/>
    </source>
</evidence>
<dbReference type="PANTHER" id="PTHR43674">
    <property type="entry name" value="NITRILASE C965.09-RELATED"/>
    <property type="match status" value="1"/>
</dbReference>
<dbReference type="InterPro" id="IPR003010">
    <property type="entry name" value="C-N_Hydrolase"/>
</dbReference>
<dbReference type="AlphaFoldDB" id="A0A4S5BGF8"/>
<dbReference type="Proteomes" id="UP000306697">
    <property type="component" value="Unassembled WGS sequence"/>
</dbReference>
<dbReference type="PANTHER" id="PTHR43674:SF16">
    <property type="entry name" value="CARBON-NITROGEN FAMILY, PUTATIVE (AFU_ORTHOLOGUE AFUA_5G02350)-RELATED"/>
    <property type="match status" value="1"/>
</dbReference>
<name>A0A4S5BGF8_BIFLI</name>
<dbReference type="InterPro" id="IPR050345">
    <property type="entry name" value="Aliph_Amidase/BUP"/>
</dbReference>
<dbReference type="RefSeq" id="WP_136500521.1">
    <property type="nucleotide sequence ID" value="NZ_SSWL01000007.1"/>
</dbReference>
<dbReference type="PROSITE" id="PS50263">
    <property type="entry name" value="CN_HYDROLASE"/>
    <property type="match status" value="1"/>
</dbReference>
<sequence length="266" mass="30194">MRLAMAQMAMTDNIDENADRALAYYDQAGEAGADLLFFPEIQFSPFFPQYENRDASRYLMDLTDRHVAALQNKALQHGMYVSPNLYLKAQDGHNYDASLWINEQGHISGISTMVHILQAERFYECDYYAPSQDGFHVFETPFGKIGIVICFDRHMPESIRTCALRGADLVIIPTANISAEPLEMFLWEIRVQVMQNQVAIAMCNRVGKEGDVAFAGQSVVVDPYGNVVSETDDHEQLIITDIDLTQTAAARKQRPFLKLRRPEWYA</sequence>
<comment type="caution">
    <text evidence="3">The sequence shown here is derived from an EMBL/GenBank/DDBJ whole genome shotgun (WGS) entry which is preliminary data.</text>
</comment>
<evidence type="ECO:0000313" key="3">
    <source>
        <dbReference type="EMBL" id="THJ29561.1"/>
    </source>
</evidence>
<accession>A0A4S5BGF8</accession>
<keyword evidence="1 3" id="KW-0378">Hydrolase</keyword>
<gene>
    <name evidence="3" type="ORF">E6L38_05570</name>
</gene>
<dbReference type="CDD" id="cd07197">
    <property type="entry name" value="nitrilase"/>
    <property type="match status" value="1"/>
</dbReference>
<dbReference type="Pfam" id="PF00795">
    <property type="entry name" value="CN_hydrolase"/>
    <property type="match status" value="1"/>
</dbReference>